<proteinExistence type="predicted"/>
<name>A0ABN3I0G5_9ACTN</name>
<evidence type="ECO:0000313" key="2">
    <source>
        <dbReference type="EMBL" id="GAA2391564.1"/>
    </source>
</evidence>
<dbReference type="Proteomes" id="UP001500058">
    <property type="component" value="Unassembled WGS sequence"/>
</dbReference>
<gene>
    <name evidence="2" type="ORF">GCM10010420_14710</name>
</gene>
<evidence type="ECO:0000313" key="3">
    <source>
        <dbReference type="Proteomes" id="UP001500058"/>
    </source>
</evidence>
<keyword evidence="3" id="KW-1185">Reference proteome</keyword>
<feature type="region of interest" description="Disordered" evidence="1">
    <location>
        <begin position="1"/>
        <end position="90"/>
    </location>
</feature>
<accession>A0ABN3I0G5</accession>
<evidence type="ECO:0000256" key="1">
    <source>
        <dbReference type="SAM" id="MobiDB-lite"/>
    </source>
</evidence>
<sequence>MEIERRDPAPAGTRPGDRARSRTAGSATVAVVNRPGAAPPGPAPGRDDERIPHGRGRRRRAASPALAGEGARHVVRPARGPPITFDETTREAARARGRARACVK</sequence>
<dbReference type="EMBL" id="BAAATJ010000004">
    <property type="protein sequence ID" value="GAA2391564.1"/>
    <property type="molecule type" value="Genomic_DNA"/>
</dbReference>
<comment type="caution">
    <text evidence="2">The sequence shown here is derived from an EMBL/GenBank/DDBJ whole genome shotgun (WGS) entry which is preliminary data.</text>
</comment>
<protein>
    <submittedName>
        <fullName evidence="2">Uncharacterized protein</fullName>
    </submittedName>
</protein>
<reference evidence="2 3" key="1">
    <citation type="journal article" date="2019" name="Int. J. Syst. Evol. Microbiol.">
        <title>The Global Catalogue of Microorganisms (GCM) 10K type strain sequencing project: providing services to taxonomists for standard genome sequencing and annotation.</title>
        <authorList>
            <consortium name="The Broad Institute Genomics Platform"/>
            <consortium name="The Broad Institute Genome Sequencing Center for Infectious Disease"/>
            <person name="Wu L."/>
            <person name="Ma J."/>
        </authorList>
    </citation>
    <scope>NUCLEOTIDE SEQUENCE [LARGE SCALE GENOMIC DNA]</scope>
    <source>
        <strain evidence="2 3">JCM 6921</strain>
    </source>
</reference>
<organism evidence="2 3">
    <name type="scientific">Streptomyces glaucosporus</name>
    <dbReference type="NCBI Taxonomy" id="284044"/>
    <lineage>
        <taxon>Bacteria</taxon>
        <taxon>Bacillati</taxon>
        <taxon>Actinomycetota</taxon>
        <taxon>Actinomycetes</taxon>
        <taxon>Kitasatosporales</taxon>
        <taxon>Streptomycetaceae</taxon>
        <taxon>Streptomyces</taxon>
    </lineage>
</organism>